<keyword evidence="10" id="KW-0998">Cell outer membrane</keyword>
<dbReference type="CDD" id="cd00342">
    <property type="entry name" value="gram_neg_porins"/>
    <property type="match status" value="1"/>
</dbReference>
<evidence type="ECO:0000256" key="10">
    <source>
        <dbReference type="ARBA" id="ARBA00023237"/>
    </source>
</evidence>
<evidence type="ECO:0000256" key="7">
    <source>
        <dbReference type="ARBA" id="ARBA00023065"/>
    </source>
</evidence>
<comment type="subunit">
    <text evidence="2">Homotrimer.</text>
</comment>
<dbReference type="InterPro" id="IPR033900">
    <property type="entry name" value="Gram_neg_porin_domain"/>
</dbReference>
<feature type="signal peptide" evidence="11">
    <location>
        <begin position="1"/>
        <end position="19"/>
    </location>
</feature>
<organism evidence="13 14">
    <name type="scientific">Variovorax rhizosphaerae</name>
    <dbReference type="NCBI Taxonomy" id="1836200"/>
    <lineage>
        <taxon>Bacteria</taxon>
        <taxon>Pseudomonadati</taxon>
        <taxon>Pseudomonadota</taxon>
        <taxon>Betaproteobacteria</taxon>
        <taxon>Burkholderiales</taxon>
        <taxon>Comamonadaceae</taxon>
        <taxon>Variovorax</taxon>
    </lineage>
</organism>
<evidence type="ECO:0000256" key="8">
    <source>
        <dbReference type="ARBA" id="ARBA00023114"/>
    </source>
</evidence>
<dbReference type="SUPFAM" id="SSF56935">
    <property type="entry name" value="Porins"/>
    <property type="match status" value="1"/>
</dbReference>
<evidence type="ECO:0000256" key="6">
    <source>
        <dbReference type="ARBA" id="ARBA00022729"/>
    </source>
</evidence>
<dbReference type="EMBL" id="JBBKZT010000008">
    <property type="protein sequence ID" value="MEJ8848539.1"/>
    <property type="molecule type" value="Genomic_DNA"/>
</dbReference>
<keyword evidence="8" id="KW-0626">Porin</keyword>
<name>A0ABU8WNL0_9BURK</name>
<comment type="subcellular location">
    <subcellularLocation>
        <location evidence="1">Cell outer membrane</location>
        <topology evidence="1">Multi-pass membrane protein</topology>
    </subcellularLocation>
</comment>
<keyword evidence="3" id="KW-0813">Transport</keyword>
<evidence type="ECO:0000256" key="1">
    <source>
        <dbReference type="ARBA" id="ARBA00004571"/>
    </source>
</evidence>
<dbReference type="InterPro" id="IPR023614">
    <property type="entry name" value="Porin_dom_sf"/>
</dbReference>
<proteinExistence type="predicted"/>
<reference evidence="13 14" key="1">
    <citation type="submission" date="2024-03" db="EMBL/GenBank/DDBJ databases">
        <title>Novel species of the genus Variovorax.</title>
        <authorList>
            <person name="Liu Q."/>
            <person name="Xin Y.-H."/>
        </authorList>
    </citation>
    <scope>NUCLEOTIDE SEQUENCE [LARGE SCALE GENOMIC DNA]</scope>
    <source>
        <strain evidence="13 14">KACC 18900</strain>
    </source>
</reference>
<evidence type="ECO:0000256" key="11">
    <source>
        <dbReference type="SAM" id="SignalP"/>
    </source>
</evidence>
<dbReference type="Proteomes" id="UP001385892">
    <property type="component" value="Unassembled WGS sequence"/>
</dbReference>
<evidence type="ECO:0000259" key="12">
    <source>
        <dbReference type="Pfam" id="PF13609"/>
    </source>
</evidence>
<gene>
    <name evidence="13" type="ORF">WKW82_17905</name>
</gene>
<evidence type="ECO:0000256" key="9">
    <source>
        <dbReference type="ARBA" id="ARBA00023136"/>
    </source>
</evidence>
<evidence type="ECO:0000313" key="13">
    <source>
        <dbReference type="EMBL" id="MEJ8848539.1"/>
    </source>
</evidence>
<evidence type="ECO:0000313" key="14">
    <source>
        <dbReference type="Proteomes" id="UP001385892"/>
    </source>
</evidence>
<keyword evidence="6 11" id="KW-0732">Signal</keyword>
<dbReference type="InterPro" id="IPR002299">
    <property type="entry name" value="Porin_Neis"/>
</dbReference>
<evidence type="ECO:0000256" key="5">
    <source>
        <dbReference type="ARBA" id="ARBA00022692"/>
    </source>
</evidence>
<sequence>MKKTLVAVAALLAAGIVSAQSTLTVFGALDAGVSYYQTNSKYQGLTTPAAPKPDLKQSQWALSNSGNVSSRLGFRGQEDLGGGLAAAFWLESTLWPDVGSVGRAGTYFDRRSTVSLLGPFGELRMGRDYTPTFWSDAVFDPFGVVGSGTSLIAQTMGGALPTISLNRGYYARKANSVGYFLPPNLGGFYGQAMYAFSENVSGPQLQDDPKAVNNSRTGGYAGARVGYANGPFDIALAYGKSNIADNYHFGSTTSVTTTNLGASYDFNVVKLFGEYSMVDVKTDFANAATFPLTPALTPPLNVDTRNFLVGLSVPIGAGQVKASYAQVKGQFYNFTPYGPRPMTTPDPKATKLALGYVYNLSKRTALYTNFAVTKNENGAAVGVVNVASADVAPGYSNTVNSNAAGYRADRGYGYDLGIRHAF</sequence>
<keyword evidence="4" id="KW-1134">Transmembrane beta strand</keyword>
<evidence type="ECO:0000256" key="3">
    <source>
        <dbReference type="ARBA" id="ARBA00022448"/>
    </source>
</evidence>
<feature type="chain" id="PRO_5046748756" evidence="11">
    <location>
        <begin position="20"/>
        <end position="422"/>
    </location>
</feature>
<evidence type="ECO:0000256" key="2">
    <source>
        <dbReference type="ARBA" id="ARBA00011233"/>
    </source>
</evidence>
<keyword evidence="9" id="KW-0472">Membrane</keyword>
<dbReference type="PANTHER" id="PTHR34501:SF9">
    <property type="entry name" value="MAJOR OUTER MEMBRANE PROTEIN P.IA"/>
    <property type="match status" value="1"/>
</dbReference>
<keyword evidence="14" id="KW-1185">Reference proteome</keyword>
<comment type="caution">
    <text evidence="13">The sequence shown here is derived from an EMBL/GenBank/DDBJ whole genome shotgun (WGS) entry which is preliminary data.</text>
</comment>
<protein>
    <submittedName>
        <fullName evidence="13">Porin</fullName>
    </submittedName>
</protein>
<dbReference type="InterPro" id="IPR050298">
    <property type="entry name" value="Gram-neg_bact_OMP"/>
</dbReference>
<keyword evidence="5" id="KW-0812">Transmembrane</keyword>
<evidence type="ECO:0000256" key="4">
    <source>
        <dbReference type="ARBA" id="ARBA00022452"/>
    </source>
</evidence>
<dbReference type="PANTHER" id="PTHR34501">
    <property type="entry name" value="PROTEIN YDDL-RELATED"/>
    <property type="match status" value="1"/>
</dbReference>
<accession>A0ABU8WNL0</accession>
<keyword evidence="7" id="KW-0406">Ion transport</keyword>
<dbReference type="Gene3D" id="2.40.160.10">
    <property type="entry name" value="Porin"/>
    <property type="match status" value="1"/>
</dbReference>
<feature type="domain" description="Porin" evidence="12">
    <location>
        <begin position="7"/>
        <end position="377"/>
    </location>
</feature>
<dbReference type="RefSeq" id="WP_340343675.1">
    <property type="nucleotide sequence ID" value="NZ_JBBKZT010000008.1"/>
</dbReference>
<dbReference type="PRINTS" id="PR00184">
    <property type="entry name" value="NEISSPPORIN"/>
</dbReference>
<dbReference type="Pfam" id="PF13609">
    <property type="entry name" value="Porin_4"/>
    <property type="match status" value="1"/>
</dbReference>